<dbReference type="PANTHER" id="PTHR35201">
    <property type="entry name" value="TERPENE SYNTHASE"/>
    <property type="match status" value="1"/>
</dbReference>
<evidence type="ECO:0000313" key="8">
    <source>
        <dbReference type="EMBL" id="CAL1709885.1"/>
    </source>
</evidence>
<keyword evidence="5 6" id="KW-0456">Lyase</keyword>
<dbReference type="Gene3D" id="1.10.600.10">
    <property type="entry name" value="Farnesyl Diphosphate Synthase"/>
    <property type="match status" value="1"/>
</dbReference>
<dbReference type="SFLD" id="SFLDG01020">
    <property type="entry name" value="Terpene_Cyclase_Like_2"/>
    <property type="match status" value="1"/>
</dbReference>
<comment type="similarity">
    <text evidence="2 6">Belongs to the terpene synthase family.</text>
</comment>
<dbReference type="InterPro" id="IPR016039">
    <property type="entry name" value="Thiolase-like"/>
</dbReference>
<organism evidence="8 9">
    <name type="scientific">Somion occarium</name>
    <dbReference type="NCBI Taxonomy" id="3059160"/>
    <lineage>
        <taxon>Eukaryota</taxon>
        <taxon>Fungi</taxon>
        <taxon>Dikarya</taxon>
        <taxon>Basidiomycota</taxon>
        <taxon>Agaricomycotina</taxon>
        <taxon>Agaricomycetes</taxon>
        <taxon>Polyporales</taxon>
        <taxon>Cerrenaceae</taxon>
        <taxon>Somion</taxon>
    </lineage>
</organism>
<dbReference type="SFLD" id="SFLDS00005">
    <property type="entry name" value="Isoprenoid_Synthase_Type_I"/>
    <property type="match status" value="1"/>
</dbReference>
<feature type="domain" description="Hydroxymethylglutaryl-coenzyme A synthase N-terminal" evidence="7">
    <location>
        <begin position="394"/>
        <end position="494"/>
    </location>
</feature>
<evidence type="ECO:0000256" key="1">
    <source>
        <dbReference type="ARBA" id="ARBA00001946"/>
    </source>
</evidence>
<dbReference type="InterPro" id="IPR008949">
    <property type="entry name" value="Isoprenoid_synthase_dom_sf"/>
</dbReference>
<evidence type="ECO:0000259" key="7">
    <source>
        <dbReference type="Pfam" id="PF01154"/>
    </source>
</evidence>
<reference evidence="9" key="1">
    <citation type="submission" date="2024-04" db="EMBL/GenBank/DDBJ databases">
        <authorList>
            <person name="Shaw F."/>
            <person name="Minotto A."/>
        </authorList>
    </citation>
    <scope>NUCLEOTIDE SEQUENCE [LARGE SCALE GENOMIC DNA]</scope>
</reference>
<dbReference type="InterPro" id="IPR013528">
    <property type="entry name" value="HMG_CoA_synth_N"/>
</dbReference>
<evidence type="ECO:0000256" key="2">
    <source>
        <dbReference type="ARBA" id="ARBA00006333"/>
    </source>
</evidence>
<evidence type="ECO:0000256" key="6">
    <source>
        <dbReference type="RuleBase" id="RU366034"/>
    </source>
</evidence>
<comment type="cofactor">
    <cofactor evidence="1 6">
        <name>Mg(2+)</name>
        <dbReference type="ChEBI" id="CHEBI:18420"/>
    </cofactor>
</comment>
<evidence type="ECO:0000256" key="3">
    <source>
        <dbReference type="ARBA" id="ARBA00022723"/>
    </source>
</evidence>
<dbReference type="SUPFAM" id="SSF48576">
    <property type="entry name" value="Terpenoid synthases"/>
    <property type="match status" value="1"/>
</dbReference>
<keyword evidence="3 6" id="KW-0479">Metal-binding</keyword>
<dbReference type="Pfam" id="PF19086">
    <property type="entry name" value="Terpene_syn_C_2"/>
    <property type="match status" value="1"/>
</dbReference>
<dbReference type="EC" id="4.2.3.-" evidence="6"/>
<dbReference type="Pfam" id="PF01154">
    <property type="entry name" value="HMG_CoA_synt_N"/>
    <property type="match status" value="1"/>
</dbReference>
<keyword evidence="4 6" id="KW-0460">Magnesium</keyword>
<protein>
    <recommendedName>
        <fullName evidence="6">Terpene synthase</fullName>
        <ecNumber evidence="6">4.2.3.-</ecNumber>
    </recommendedName>
</protein>
<evidence type="ECO:0000256" key="4">
    <source>
        <dbReference type="ARBA" id="ARBA00022842"/>
    </source>
</evidence>
<dbReference type="Gene3D" id="3.40.47.10">
    <property type="match status" value="1"/>
</dbReference>
<proteinExistence type="inferred from homology"/>
<accession>A0ABP1DQ27</accession>
<keyword evidence="9" id="KW-1185">Reference proteome</keyword>
<gene>
    <name evidence="8" type="ORF">GFSPODELE1_LOCUS7548</name>
</gene>
<sequence length="702" mass="78908">MSSTKIGNVAPFPPLPGQPYPPARNHPRWKELYRLHDEWLMKYWPFSSEKKRARIPFMNLAGFSTWCAPASDFDRMVWGARIAGIFFLADDYIDSGKMLDRIPGFKKAATGEGPLHPEDRAEICHDIVFRAIKETSHPRTFDQLTRCTHEWWDSNIHEPFRNLDQYLATRRVNIAMYFANSYFRYCLDINLTDEQVNHPLMREAEGIISDHVGLTNDLFSYAKEFMTQSDDTNVIRMLQDFEGLTYEQAKDTVIKKIRQKEQDFIPAGVAVLNDPELGKDPEVHRWIASLPYCMGGNNAWSQESGRYNIGDVPGAPPFPSLSFEVEETPEDEVVDDTEESALRDAVFNVEVIPEPDFTLDIDAIEAKGVRTKTQAALPPSLQLMHISESRAQHVGFHALTMSHRTSEDDSGIVLLTVSSLLGKYEIDSQKIGKVEVLLQNTDITVDPAALVHLLSQSELEVNISQGDSASLLFNAINHIESNTWDGRNVIAVAASHSNVVAMLVGPNAPIVIEPVRGVFTDSHHNKSFPSSYFAALQKSYQSYVKRISATFSKEIDVQEATHAASQFDFMLTDHPEQLAELFRVSPCLSAEDNQLPLHPRDFQKKVVLNGFDKGSIYEGLVCLVDAIPSHELFEKRIAVFSESESTTNSFFCLHTVSDTKRMRDTLKAMGCVRKARASGGDGEAEMDVDAHELLARYLFAVL</sequence>
<dbReference type="InterPro" id="IPR034686">
    <property type="entry name" value="Terpene_cyclase-like_2"/>
</dbReference>
<evidence type="ECO:0000313" key="9">
    <source>
        <dbReference type="Proteomes" id="UP001497453"/>
    </source>
</evidence>
<dbReference type="PANTHER" id="PTHR35201:SF4">
    <property type="entry name" value="BETA-PINACENE SYNTHASE-RELATED"/>
    <property type="match status" value="1"/>
</dbReference>
<name>A0ABP1DQ27_9APHY</name>
<dbReference type="EMBL" id="OZ037948">
    <property type="protein sequence ID" value="CAL1709885.1"/>
    <property type="molecule type" value="Genomic_DNA"/>
</dbReference>
<evidence type="ECO:0000256" key="5">
    <source>
        <dbReference type="ARBA" id="ARBA00023239"/>
    </source>
</evidence>
<dbReference type="Proteomes" id="UP001497453">
    <property type="component" value="Chromosome 5"/>
</dbReference>